<dbReference type="PANTHER" id="PTHR37017:SF13">
    <property type="entry name" value="AB HYDROLASE-1 DOMAIN-CONTAINING PROTEIN"/>
    <property type="match status" value="1"/>
</dbReference>
<dbReference type="SUPFAM" id="SSF53474">
    <property type="entry name" value="alpha/beta-Hydrolases"/>
    <property type="match status" value="1"/>
</dbReference>
<dbReference type="Proteomes" id="UP000053617">
    <property type="component" value="Unassembled WGS sequence"/>
</dbReference>
<dbReference type="AlphaFoldDB" id="A0A0D2IDS5"/>
<protein>
    <recommendedName>
        <fullName evidence="1">AB hydrolase-1 domain-containing protein</fullName>
    </recommendedName>
</protein>
<name>A0A0D2IDS5_9EURO</name>
<reference evidence="2 3" key="1">
    <citation type="submission" date="2015-01" db="EMBL/GenBank/DDBJ databases">
        <title>The Genome Sequence of Rhinocladiella mackenzie CBS 650.93.</title>
        <authorList>
            <consortium name="The Broad Institute Genomics Platform"/>
            <person name="Cuomo C."/>
            <person name="de Hoog S."/>
            <person name="Gorbushina A."/>
            <person name="Stielow B."/>
            <person name="Teixiera M."/>
            <person name="Abouelleil A."/>
            <person name="Chapman S.B."/>
            <person name="Priest M."/>
            <person name="Young S.K."/>
            <person name="Wortman J."/>
            <person name="Nusbaum C."/>
            <person name="Birren B."/>
        </authorList>
    </citation>
    <scope>NUCLEOTIDE SEQUENCE [LARGE SCALE GENOMIC DNA]</scope>
    <source>
        <strain evidence="2 3">CBS 650.93</strain>
    </source>
</reference>
<dbReference type="VEuPathDB" id="FungiDB:Z518_09127"/>
<dbReference type="InterPro" id="IPR052897">
    <property type="entry name" value="Sec-Metab_Biosynth_Hydrolase"/>
</dbReference>
<dbReference type="STRING" id="1442369.A0A0D2IDS5"/>
<dbReference type="InterPro" id="IPR000073">
    <property type="entry name" value="AB_hydrolase_1"/>
</dbReference>
<dbReference type="RefSeq" id="XP_013268537.1">
    <property type="nucleotide sequence ID" value="XM_013413083.1"/>
</dbReference>
<gene>
    <name evidence="2" type="ORF">Z518_09127</name>
</gene>
<organism evidence="2 3">
    <name type="scientific">Rhinocladiella mackenziei CBS 650.93</name>
    <dbReference type="NCBI Taxonomy" id="1442369"/>
    <lineage>
        <taxon>Eukaryota</taxon>
        <taxon>Fungi</taxon>
        <taxon>Dikarya</taxon>
        <taxon>Ascomycota</taxon>
        <taxon>Pezizomycotina</taxon>
        <taxon>Eurotiomycetes</taxon>
        <taxon>Chaetothyriomycetidae</taxon>
        <taxon>Chaetothyriales</taxon>
        <taxon>Herpotrichiellaceae</taxon>
        <taxon>Rhinocladiella</taxon>
    </lineage>
</organism>
<dbReference type="InterPro" id="IPR029058">
    <property type="entry name" value="AB_hydrolase_fold"/>
</dbReference>
<sequence length="266" mass="28631">MAPQPSIVIVPGSFSFASMYYGLVNKIQEHGYEVFVNNLPSASRNPPEEPASMNDDAVFFRGIIENLANQGKDVLVMTHSYGGLVGTEAVKGVGKAERQAKGHDGGVVRLVYLTSSVLAEGASTKTERGDPPPELVEMGKDGFMKIVGVEAVAQGTFPDLELDKAVEIVKMMPKHSALSFEGQLTYPAYKYIPASYIFCENDFIIPPDKQREYIERIKRESGKDVDVHTLSTGHGPNVTAPGVLANVIVDIAAKSSAQAACNIEQG</sequence>
<dbReference type="PANTHER" id="PTHR37017">
    <property type="entry name" value="AB HYDROLASE-1 DOMAIN-CONTAINING PROTEIN-RELATED"/>
    <property type="match status" value="1"/>
</dbReference>
<dbReference type="HOGENOM" id="CLU_046066_1_0_1"/>
<dbReference type="EMBL" id="KN847481">
    <property type="protein sequence ID" value="KIX01401.1"/>
    <property type="molecule type" value="Genomic_DNA"/>
</dbReference>
<keyword evidence="3" id="KW-1185">Reference proteome</keyword>
<evidence type="ECO:0000259" key="1">
    <source>
        <dbReference type="Pfam" id="PF12697"/>
    </source>
</evidence>
<dbReference type="Pfam" id="PF12697">
    <property type="entry name" value="Abhydrolase_6"/>
    <property type="match status" value="1"/>
</dbReference>
<evidence type="ECO:0000313" key="2">
    <source>
        <dbReference type="EMBL" id="KIX01401.1"/>
    </source>
</evidence>
<evidence type="ECO:0000313" key="3">
    <source>
        <dbReference type="Proteomes" id="UP000053617"/>
    </source>
</evidence>
<proteinExistence type="predicted"/>
<dbReference type="OrthoDB" id="1263307at2759"/>
<accession>A0A0D2IDS5</accession>
<dbReference type="Gene3D" id="3.40.50.1820">
    <property type="entry name" value="alpha/beta hydrolase"/>
    <property type="match status" value="1"/>
</dbReference>
<dbReference type="GeneID" id="25297198"/>
<feature type="domain" description="AB hydrolase-1" evidence="1">
    <location>
        <begin position="7"/>
        <end position="246"/>
    </location>
</feature>